<accession>F8D671</accession>
<feature type="transmembrane region" description="Helical" evidence="5">
    <location>
        <begin position="37"/>
        <end position="56"/>
    </location>
</feature>
<sequence length="522" mass="56426">MTPSRSDASTAGSRAAIVARLRSAVAPRLGIDPRALAAFRIALGLILLGDLLFLRVPGLHAFYTDAGTFPRSALAELYPTFEALSLHALSGSAWAQGLLFLIAGVFAGLLLVGYRTTLATLASALLLASMQARNPYVLNGGDTILLSLLVLGLFLPLGARWSIDARRRGRCADRDTAADTPATVDDRVLSVATATILVHFVTIYAVNGVLKTRSETWMNGTAVAQIFHLEQFIVGLGPYLAEQTPLLVAANWSWSALLTAAPLLLVCRDRLRFALAGAFVGAQLGLAATMRLGAFPFVMVAALLLFFPPRVWDRLEAALERTGLERRLESATDRTVATDGGRRLPSLPSITIPPTVRRVTRVAGNVVLICFLVGLIAWQAAGLGVAEMPEEVVEDDVEDVSWAFFAPEPISGTWWYAWEADLESGETIDTLRDESGAIDRPPDAADRYPSTLWMRYGLDLRSADESEYEPLADYLCDRVAAEHETGPDTDLESVTVYTVEQPVGPSGPVGDLEVDRRIEYGC</sequence>
<dbReference type="InterPro" id="IPR052964">
    <property type="entry name" value="Sporulation_signal_mat"/>
</dbReference>
<evidence type="ECO:0000256" key="2">
    <source>
        <dbReference type="ARBA" id="ARBA00022692"/>
    </source>
</evidence>
<feature type="transmembrane region" description="Helical" evidence="5">
    <location>
        <begin position="362"/>
        <end position="381"/>
    </location>
</feature>
<dbReference type="OrthoDB" id="327281at2157"/>
<dbReference type="RefSeq" id="WP_013878436.1">
    <property type="nucleotide sequence ID" value="NC_015666.1"/>
</dbReference>
<dbReference type="KEGG" id="hxa:Halxa_0899"/>
<feature type="transmembrane region" description="Helical" evidence="5">
    <location>
        <begin position="93"/>
        <end position="114"/>
    </location>
</feature>
<dbReference type="SMART" id="SM00752">
    <property type="entry name" value="HTTM"/>
    <property type="match status" value="1"/>
</dbReference>
<dbReference type="GeneID" id="10799257"/>
<dbReference type="eggNOG" id="arCOG06405">
    <property type="taxonomic scope" value="Archaea"/>
</dbReference>
<evidence type="ECO:0000313" key="8">
    <source>
        <dbReference type="Proteomes" id="UP000006794"/>
    </source>
</evidence>
<evidence type="ECO:0000259" key="6">
    <source>
        <dbReference type="SMART" id="SM00752"/>
    </source>
</evidence>
<feature type="transmembrane region" description="Helical" evidence="5">
    <location>
        <begin position="135"/>
        <end position="157"/>
    </location>
</feature>
<feature type="transmembrane region" description="Helical" evidence="5">
    <location>
        <begin position="188"/>
        <end position="210"/>
    </location>
</feature>
<evidence type="ECO:0000256" key="5">
    <source>
        <dbReference type="SAM" id="Phobius"/>
    </source>
</evidence>
<keyword evidence="8" id="KW-1185">Reference proteome</keyword>
<gene>
    <name evidence="7" type="ordered locus">Halxa_0899</name>
</gene>
<dbReference type="InterPro" id="IPR053934">
    <property type="entry name" value="HTTM_dom"/>
</dbReference>
<dbReference type="Proteomes" id="UP000006794">
    <property type="component" value="Chromosome"/>
</dbReference>
<keyword evidence="4 5" id="KW-0472">Membrane</keyword>
<feature type="transmembrane region" description="Helical" evidence="5">
    <location>
        <begin position="273"/>
        <end position="306"/>
    </location>
</feature>
<evidence type="ECO:0000313" key="7">
    <source>
        <dbReference type="EMBL" id="AEH35536.1"/>
    </source>
</evidence>
<name>F8D671_HALXS</name>
<evidence type="ECO:0000256" key="3">
    <source>
        <dbReference type="ARBA" id="ARBA00022989"/>
    </source>
</evidence>
<dbReference type="HOGENOM" id="CLU_022162_0_0_2"/>
<dbReference type="AlphaFoldDB" id="F8D671"/>
<dbReference type="STRING" id="797210.Halxa_0899"/>
<proteinExistence type="predicted"/>
<dbReference type="Pfam" id="PF05090">
    <property type="entry name" value="HTTM"/>
    <property type="match status" value="1"/>
</dbReference>
<feature type="domain" description="HTTM-like" evidence="6">
    <location>
        <begin position="28"/>
        <end position="311"/>
    </location>
</feature>
<keyword evidence="2 5" id="KW-0812">Transmembrane</keyword>
<dbReference type="GO" id="GO:0012505">
    <property type="term" value="C:endomembrane system"/>
    <property type="evidence" value="ECO:0007669"/>
    <property type="project" value="UniProtKB-SubCell"/>
</dbReference>
<protein>
    <submittedName>
        <fullName evidence="7">HTTM domain protein</fullName>
    </submittedName>
</protein>
<dbReference type="PANTHER" id="PTHR39535">
    <property type="entry name" value="SPORULATION-DELAYING PROTEIN SDPB"/>
    <property type="match status" value="1"/>
</dbReference>
<organism evidence="7 8">
    <name type="scientific">Halopiger xanaduensis (strain DSM 18323 / JCM 14033 / SH-6)</name>
    <dbReference type="NCBI Taxonomy" id="797210"/>
    <lineage>
        <taxon>Archaea</taxon>
        <taxon>Methanobacteriati</taxon>
        <taxon>Methanobacteriota</taxon>
        <taxon>Stenosarchaea group</taxon>
        <taxon>Halobacteria</taxon>
        <taxon>Halobacteriales</taxon>
        <taxon>Natrialbaceae</taxon>
        <taxon>Halopiger</taxon>
    </lineage>
</organism>
<keyword evidence="3 5" id="KW-1133">Transmembrane helix</keyword>
<evidence type="ECO:0000256" key="1">
    <source>
        <dbReference type="ARBA" id="ARBA00004127"/>
    </source>
</evidence>
<reference evidence="7 8" key="1">
    <citation type="journal article" date="2012" name="Stand. Genomic Sci.">
        <title>Complete genome sequence of Halopiger xanaduensis type strain (SH-6(T)).</title>
        <authorList>
            <person name="Anderson I."/>
            <person name="Tindall B.J."/>
            <person name="Rohde M."/>
            <person name="Lucas S."/>
            <person name="Han J."/>
            <person name="Lapidus A."/>
            <person name="Cheng J.F."/>
            <person name="Goodwin L."/>
            <person name="Pitluck S."/>
            <person name="Peters L."/>
            <person name="Pati A."/>
            <person name="Mikhailova N."/>
            <person name="Pagani I."/>
            <person name="Teshima H."/>
            <person name="Han C."/>
            <person name="Tapia R."/>
            <person name="Land M."/>
            <person name="Woyke T."/>
            <person name="Klenk H.P."/>
            <person name="Kyrpides N."/>
            <person name="Ivanova N."/>
        </authorList>
    </citation>
    <scope>NUCLEOTIDE SEQUENCE [LARGE SCALE GENOMIC DNA]</scope>
    <source>
        <strain evidence="8">DSM 18323 / JCM 14033 / SH-6</strain>
    </source>
</reference>
<comment type="subcellular location">
    <subcellularLocation>
        <location evidence="1">Endomembrane system</location>
        <topology evidence="1">Multi-pass membrane protein</topology>
    </subcellularLocation>
</comment>
<feature type="transmembrane region" description="Helical" evidence="5">
    <location>
        <begin position="246"/>
        <end position="266"/>
    </location>
</feature>
<dbReference type="PANTHER" id="PTHR39535:SF2">
    <property type="entry name" value="HTTM DOMAIN-CONTAINING PROTEIN"/>
    <property type="match status" value="1"/>
</dbReference>
<dbReference type="EMBL" id="CP002839">
    <property type="protein sequence ID" value="AEH35536.1"/>
    <property type="molecule type" value="Genomic_DNA"/>
</dbReference>
<dbReference type="InterPro" id="IPR011020">
    <property type="entry name" value="HTTM-like"/>
</dbReference>
<evidence type="ECO:0000256" key="4">
    <source>
        <dbReference type="ARBA" id="ARBA00023136"/>
    </source>
</evidence>